<keyword evidence="11" id="KW-0325">Glycoprotein</keyword>
<dbReference type="Pfam" id="PF00852">
    <property type="entry name" value="Glyco_transf_10"/>
    <property type="match status" value="1"/>
</dbReference>
<feature type="domain" description="Fucosyltransferase C-terminal" evidence="13">
    <location>
        <begin position="187"/>
        <end position="371"/>
    </location>
</feature>
<keyword evidence="16" id="KW-1185">Reference proteome</keyword>
<evidence type="ECO:0000256" key="1">
    <source>
        <dbReference type="ARBA" id="ARBA00004447"/>
    </source>
</evidence>
<dbReference type="PANTHER" id="PTHR48438">
    <property type="entry name" value="ALPHA-(1,3)-FUCOSYLTRANSFERASE C-RELATED"/>
    <property type="match status" value="1"/>
</dbReference>
<dbReference type="Pfam" id="PF17039">
    <property type="entry name" value="Glyco_tran_10_N"/>
    <property type="match status" value="1"/>
</dbReference>
<evidence type="ECO:0000313" key="16">
    <source>
        <dbReference type="Proteomes" id="UP000820818"/>
    </source>
</evidence>
<evidence type="ECO:0000256" key="12">
    <source>
        <dbReference type="RuleBase" id="RU003832"/>
    </source>
</evidence>
<keyword evidence="10 12" id="KW-0472">Membrane</keyword>
<evidence type="ECO:0000259" key="14">
    <source>
        <dbReference type="Pfam" id="PF17039"/>
    </source>
</evidence>
<comment type="similarity">
    <text evidence="3 12">Belongs to the glycosyltransferase 10 family.</text>
</comment>
<evidence type="ECO:0000256" key="9">
    <source>
        <dbReference type="ARBA" id="ARBA00023034"/>
    </source>
</evidence>
<comment type="pathway">
    <text evidence="2">Protein modification; protein glycosylation.</text>
</comment>
<evidence type="ECO:0000256" key="7">
    <source>
        <dbReference type="ARBA" id="ARBA00022968"/>
    </source>
</evidence>
<proteinExistence type="inferred from homology"/>
<evidence type="ECO:0000259" key="13">
    <source>
        <dbReference type="Pfam" id="PF00852"/>
    </source>
</evidence>
<comment type="subcellular location">
    <subcellularLocation>
        <location evidence="1 12">Golgi apparatus</location>
        <location evidence="1 12">Golgi stack membrane</location>
        <topology evidence="1 12">Single-pass type II membrane protein</topology>
    </subcellularLocation>
</comment>
<keyword evidence="5 12" id="KW-0808">Transferase</keyword>
<keyword evidence="7" id="KW-0735">Signal-anchor</keyword>
<reference evidence="15 16" key="1">
    <citation type="submission" date="2022-05" db="EMBL/GenBank/DDBJ databases">
        <title>A multi-omics perspective on studying reproductive biology in Daphnia sinensis.</title>
        <authorList>
            <person name="Jia J."/>
        </authorList>
    </citation>
    <scope>NUCLEOTIDE SEQUENCE [LARGE SCALE GENOMIC DNA]</scope>
    <source>
        <strain evidence="15 16">WSL</strain>
    </source>
</reference>
<dbReference type="InterPro" id="IPR031481">
    <property type="entry name" value="Glyco_tran_10_N"/>
</dbReference>
<dbReference type="GO" id="GO:0032580">
    <property type="term" value="C:Golgi cisterna membrane"/>
    <property type="evidence" value="ECO:0007669"/>
    <property type="project" value="UniProtKB-SubCell"/>
</dbReference>
<feature type="domain" description="Fucosyltransferase N-terminal" evidence="14">
    <location>
        <begin position="65"/>
        <end position="158"/>
    </location>
</feature>
<evidence type="ECO:0000256" key="11">
    <source>
        <dbReference type="ARBA" id="ARBA00023180"/>
    </source>
</evidence>
<comment type="caution">
    <text evidence="15">The sequence shown here is derived from an EMBL/GenBank/DDBJ whole genome shotgun (WGS) entry which is preliminary data.</text>
</comment>
<dbReference type="InterPro" id="IPR055270">
    <property type="entry name" value="Glyco_tran_10_C"/>
</dbReference>
<keyword evidence="9 12" id="KW-0333">Golgi apparatus</keyword>
<evidence type="ECO:0000256" key="8">
    <source>
        <dbReference type="ARBA" id="ARBA00022989"/>
    </source>
</evidence>
<dbReference type="EC" id="2.4.1.-" evidence="12"/>
<dbReference type="InterPro" id="IPR038577">
    <property type="entry name" value="GT10-like_C_sf"/>
</dbReference>
<dbReference type="GO" id="GO:0008417">
    <property type="term" value="F:fucosyltransferase activity"/>
    <property type="evidence" value="ECO:0007669"/>
    <property type="project" value="InterPro"/>
</dbReference>
<dbReference type="FunFam" id="3.40.50.11660:FF:000004">
    <property type="entry name" value="Glycoprotein 3-alpha-L-fucosyltransferase A"/>
    <property type="match status" value="1"/>
</dbReference>
<dbReference type="Gene3D" id="3.40.50.11660">
    <property type="entry name" value="Glycosyl transferase family 10, C-terminal domain"/>
    <property type="match status" value="1"/>
</dbReference>
<name>A0AAD5KWX7_9CRUS</name>
<dbReference type="SUPFAM" id="SSF53756">
    <property type="entry name" value="UDP-Glycosyltransferase/glycogen phosphorylase"/>
    <property type="match status" value="1"/>
</dbReference>
<protein>
    <recommendedName>
        <fullName evidence="12">Fucosyltransferase</fullName>
        <ecNumber evidence="12">2.4.1.-</ecNumber>
    </recommendedName>
</protein>
<evidence type="ECO:0000256" key="4">
    <source>
        <dbReference type="ARBA" id="ARBA00022676"/>
    </source>
</evidence>
<dbReference type="EMBL" id="WJBH02000010">
    <property type="protein sequence ID" value="KAI9551468.1"/>
    <property type="molecule type" value="Genomic_DNA"/>
</dbReference>
<dbReference type="AlphaFoldDB" id="A0AAD5KWX7"/>
<evidence type="ECO:0000256" key="5">
    <source>
        <dbReference type="ARBA" id="ARBA00022679"/>
    </source>
</evidence>
<sequence length="389" mass="46075">MIDYKKYVVILLGIAFFSVSMLYYFPRQFHVNYNQAMKDDSSVSISPKMDGEMWNVFDVRYSDNASKTILFWTTFYGGNVWSKLRMDLNDSCPENNCRLTTDRRLLNKSDAVIFHFWQDKLDSLPAFRSRNFFPWKQIPPHFFNWTATYRLDSDLFGPMFYGFQFANKNSVLMRPNDLTNYYGLNITSKTKMAAWFVSNCQTSINREGYVRELSRYVQVDVFGKCLENRKSCPIPRNPQNQPLYYEPTDCDVMLERDYLFYLSFENSFCPDYASEKFFRAFQSGVVPVVFGGANYSLLAPPHSYINARDFQTPKLLAEYLVKLSHDLDLYSRYFDWRGEFDLKRHSGWCNLCKMLNDPHAEAKSYPVIETWFFDKYPCENYRWTNTTIN</sequence>
<evidence type="ECO:0000313" key="15">
    <source>
        <dbReference type="EMBL" id="KAI9551468.1"/>
    </source>
</evidence>
<dbReference type="PANTHER" id="PTHR48438:SF1">
    <property type="entry name" value="ALPHA-(1,3)-FUCOSYLTRANSFERASE C-RELATED"/>
    <property type="match status" value="1"/>
</dbReference>
<evidence type="ECO:0000256" key="2">
    <source>
        <dbReference type="ARBA" id="ARBA00004922"/>
    </source>
</evidence>
<accession>A0AAD5KWX7</accession>
<keyword evidence="8 12" id="KW-1133">Transmembrane helix</keyword>
<evidence type="ECO:0000256" key="3">
    <source>
        <dbReference type="ARBA" id="ARBA00008919"/>
    </source>
</evidence>
<dbReference type="Proteomes" id="UP000820818">
    <property type="component" value="Linkage Group LG10"/>
</dbReference>
<organism evidence="15 16">
    <name type="scientific">Daphnia sinensis</name>
    <dbReference type="NCBI Taxonomy" id="1820382"/>
    <lineage>
        <taxon>Eukaryota</taxon>
        <taxon>Metazoa</taxon>
        <taxon>Ecdysozoa</taxon>
        <taxon>Arthropoda</taxon>
        <taxon>Crustacea</taxon>
        <taxon>Branchiopoda</taxon>
        <taxon>Diplostraca</taxon>
        <taxon>Cladocera</taxon>
        <taxon>Anomopoda</taxon>
        <taxon>Daphniidae</taxon>
        <taxon>Daphnia</taxon>
        <taxon>Daphnia similis group</taxon>
    </lineage>
</organism>
<evidence type="ECO:0000256" key="6">
    <source>
        <dbReference type="ARBA" id="ARBA00022692"/>
    </source>
</evidence>
<dbReference type="InterPro" id="IPR001503">
    <property type="entry name" value="Glyco_trans_10"/>
</dbReference>
<keyword evidence="6 12" id="KW-0812">Transmembrane</keyword>
<evidence type="ECO:0000256" key="10">
    <source>
        <dbReference type="ARBA" id="ARBA00023136"/>
    </source>
</evidence>
<feature type="transmembrane region" description="Helical" evidence="12">
    <location>
        <begin position="7"/>
        <end position="25"/>
    </location>
</feature>
<keyword evidence="4 12" id="KW-0328">Glycosyltransferase</keyword>
<gene>
    <name evidence="15" type="ORF">GHT06_021801</name>
</gene>